<comment type="caution">
    <text evidence="2">The sequence shown here is derived from an EMBL/GenBank/DDBJ whole genome shotgun (WGS) entry which is preliminary data.</text>
</comment>
<evidence type="ECO:0000256" key="1">
    <source>
        <dbReference type="SAM" id="Phobius"/>
    </source>
</evidence>
<gene>
    <name evidence="2" type="ORF">RI048_20625</name>
</gene>
<proteinExistence type="predicted"/>
<feature type="transmembrane region" description="Helical" evidence="1">
    <location>
        <begin position="6"/>
        <end position="28"/>
    </location>
</feature>
<keyword evidence="1" id="KW-1133">Transmembrane helix</keyword>
<keyword evidence="3" id="KW-1185">Reference proteome</keyword>
<keyword evidence="1" id="KW-0472">Membrane</keyword>
<accession>A0ABU2ER54</accession>
<reference evidence="2" key="1">
    <citation type="submission" date="2023-09" db="EMBL/GenBank/DDBJ databases">
        <title>Description of first Herbaspirillum huttiense subsp. nephrolepsisexaltata and Herbaspirillum huttiense subsp. lycopersicon.</title>
        <authorList>
            <person name="Poudel M."/>
            <person name="Sharma A."/>
            <person name="Goss E."/>
            <person name="Tapia J.H."/>
            <person name="Harmon C.M."/>
            <person name="Jones J.B."/>
        </authorList>
    </citation>
    <scope>NUCLEOTIDE SEQUENCE</scope>
    <source>
        <strain evidence="2">SE1</strain>
    </source>
</reference>
<evidence type="ECO:0000313" key="3">
    <source>
        <dbReference type="Proteomes" id="UP001246576"/>
    </source>
</evidence>
<dbReference type="Proteomes" id="UP001246576">
    <property type="component" value="Unassembled WGS sequence"/>
</dbReference>
<protein>
    <submittedName>
        <fullName evidence="2">Uncharacterized protein</fullName>
    </submittedName>
</protein>
<keyword evidence="1" id="KW-0812">Transmembrane</keyword>
<dbReference type="EMBL" id="JAVLSJ010000011">
    <property type="protein sequence ID" value="MDR9850648.1"/>
    <property type="molecule type" value="Genomic_DNA"/>
</dbReference>
<organism evidence="2 3">
    <name type="scientific">Herbaspirillum huttiense subsp. lycopersici</name>
    <dbReference type="NCBI Taxonomy" id="3074428"/>
    <lineage>
        <taxon>Bacteria</taxon>
        <taxon>Pseudomonadati</taxon>
        <taxon>Pseudomonadota</taxon>
        <taxon>Betaproteobacteria</taxon>
        <taxon>Burkholderiales</taxon>
        <taxon>Oxalobacteraceae</taxon>
        <taxon>Herbaspirillum</taxon>
    </lineage>
</organism>
<evidence type="ECO:0000313" key="2">
    <source>
        <dbReference type="EMBL" id="MDR9850648.1"/>
    </source>
</evidence>
<sequence>MIIDRPDLLLFIVFAPLTGVSIIARQLIRESLFARILKAKNFPIGARWYSITQGGIGTSLSRELVWGPASKDMLKEKQLRFLILAARMFSITLCVGFSGVMLTMLWVALLHYR</sequence>
<feature type="transmembrane region" description="Helical" evidence="1">
    <location>
        <begin position="81"/>
        <end position="109"/>
    </location>
</feature>
<name>A0ABU2ER54_9BURK</name>
<dbReference type="RefSeq" id="WP_121045220.1">
    <property type="nucleotide sequence ID" value="NZ_JAVLSJ010000011.1"/>
</dbReference>